<dbReference type="KEGG" id="pmar:B0X71_09410"/>
<evidence type="ECO:0000313" key="4">
    <source>
        <dbReference type="Proteomes" id="UP000188184"/>
    </source>
</evidence>
<reference evidence="3 4" key="1">
    <citation type="submission" date="2017-02" db="EMBL/GenBank/DDBJ databases">
        <title>The complete genomic sequence of a novel cold adapted crude oil-degrading bacterium Planococcus qaidamina Y42.</title>
        <authorList>
            <person name="Yang R."/>
        </authorList>
    </citation>
    <scope>NUCLEOTIDE SEQUENCE [LARGE SCALE GENOMIC DNA]</scope>
    <source>
        <strain evidence="3 4">Y42</strain>
    </source>
</reference>
<name>A0A1Q2KYH4_9BACL</name>
<evidence type="ECO:0000256" key="1">
    <source>
        <dbReference type="SAM" id="MobiDB-lite"/>
    </source>
</evidence>
<organism evidence="3 4">
    <name type="scientific">Planococcus lenghuensis</name>
    <dbReference type="NCBI Taxonomy" id="2213202"/>
    <lineage>
        <taxon>Bacteria</taxon>
        <taxon>Bacillati</taxon>
        <taxon>Bacillota</taxon>
        <taxon>Bacilli</taxon>
        <taxon>Bacillales</taxon>
        <taxon>Caryophanaceae</taxon>
        <taxon>Planococcus</taxon>
    </lineage>
</organism>
<sequence length="77" mass="8181">MIEQALLTEADAQEIALEEVAGDVTAVDVDEENGVVVFTFDITTDTGVTEVEVDGDTGEVLGTEDEENDDDEDTGTE</sequence>
<dbReference type="Pfam" id="PF03413">
    <property type="entry name" value="PepSY"/>
    <property type="match status" value="1"/>
</dbReference>
<keyword evidence="4" id="KW-1185">Reference proteome</keyword>
<protein>
    <recommendedName>
        <fullName evidence="2">PepSY domain-containing protein</fullName>
    </recommendedName>
</protein>
<gene>
    <name evidence="3" type="ORF">B0X71_09410</name>
</gene>
<accession>A0A1Q2KYH4</accession>
<proteinExistence type="predicted"/>
<evidence type="ECO:0000313" key="3">
    <source>
        <dbReference type="EMBL" id="AQQ53275.1"/>
    </source>
</evidence>
<evidence type="ECO:0000259" key="2">
    <source>
        <dbReference type="Pfam" id="PF03413"/>
    </source>
</evidence>
<dbReference type="AlphaFoldDB" id="A0A1Q2KYH4"/>
<dbReference type="Proteomes" id="UP000188184">
    <property type="component" value="Chromosome"/>
</dbReference>
<dbReference type="InterPro" id="IPR025711">
    <property type="entry name" value="PepSY"/>
</dbReference>
<feature type="region of interest" description="Disordered" evidence="1">
    <location>
        <begin position="49"/>
        <end position="77"/>
    </location>
</feature>
<dbReference type="Gene3D" id="3.10.450.40">
    <property type="match status" value="1"/>
</dbReference>
<feature type="domain" description="PepSY" evidence="2">
    <location>
        <begin position="7"/>
        <end position="64"/>
    </location>
</feature>
<feature type="compositionally biased region" description="Acidic residues" evidence="1">
    <location>
        <begin position="51"/>
        <end position="77"/>
    </location>
</feature>
<dbReference type="EMBL" id="CP019640">
    <property type="protein sequence ID" value="AQQ53275.1"/>
    <property type="molecule type" value="Genomic_DNA"/>
</dbReference>
<dbReference type="RefSeq" id="WP_332309476.1">
    <property type="nucleotide sequence ID" value="NZ_CP019640.1"/>
</dbReference>